<reference evidence="3" key="1">
    <citation type="submission" date="2022-11" db="EMBL/GenBank/DDBJ databases">
        <authorList>
            <person name="Petersen C."/>
        </authorList>
    </citation>
    <scope>NUCLEOTIDE SEQUENCE</scope>
    <source>
        <strain evidence="3">IBT 34128</strain>
    </source>
</reference>
<dbReference type="GeneID" id="81390009"/>
<evidence type="ECO:0000313" key="3">
    <source>
        <dbReference type="EMBL" id="KAJ5114498.1"/>
    </source>
</evidence>
<feature type="compositionally biased region" description="Polar residues" evidence="1">
    <location>
        <begin position="60"/>
        <end position="70"/>
    </location>
</feature>
<feature type="region of interest" description="Disordered" evidence="1">
    <location>
        <begin position="35"/>
        <end position="78"/>
    </location>
</feature>
<reference evidence="3" key="2">
    <citation type="journal article" date="2023" name="IMA Fungus">
        <title>Comparative genomic study of the Penicillium genus elucidates a diverse pangenome and 15 lateral gene transfer events.</title>
        <authorList>
            <person name="Petersen C."/>
            <person name="Sorensen T."/>
            <person name="Nielsen M.R."/>
            <person name="Sondergaard T.E."/>
            <person name="Sorensen J.L."/>
            <person name="Fitzpatrick D.A."/>
            <person name="Frisvad J.C."/>
            <person name="Nielsen K.L."/>
        </authorList>
    </citation>
    <scope>NUCLEOTIDE SEQUENCE</scope>
    <source>
        <strain evidence="3">IBT 34128</strain>
    </source>
</reference>
<feature type="signal peptide" evidence="2">
    <location>
        <begin position="1"/>
        <end position="26"/>
    </location>
</feature>
<evidence type="ECO:0000256" key="1">
    <source>
        <dbReference type="SAM" id="MobiDB-lite"/>
    </source>
</evidence>
<accession>A0A9W9G9S6</accession>
<feature type="compositionally biased region" description="Basic and acidic residues" evidence="1">
    <location>
        <begin position="47"/>
        <end position="56"/>
    </location>
</feature>
<evidence type="ECO:0000256" key="2">
    <source>
        <dbReference type="SAM" id="SignalP"/>
    </source>
</evidence>
<protein>
    <submittedName>
        <fullName evidence="3">Uncharacterized protein</fullName>
    </submittedName>
</protein>
<gene>
    <name evidence="3" type="ORF">NUU61_000257</name>
</gene>
<sequence>MRLSLSSREFLFSLLAIALLNSLVQAHAISKRGSVTVNAKPDTPEPDPAHNGDNGDAHPSNDSVSESPSTLEKRVFSEPAPGDSFNWFRDKLRDATLLPLSLEDSSPSTAKLWPVPRSKHNFGVVNLSGCTVVIITSRYALYMGHFWERPTFEEKTGQVDRRGKPIYAFNERRFNREVLDVLAHGVNMAGEGRTRGIRTSYFTRSDADTRVAIYTAPADDGRGLQFPDQINKVKDEIYDLLPGLSHGITTRTYKRAGMDRLISLLDNHVDNIAFTEGKILVRFDPDYYGPGPCYDVVPAFQIIKGEKIRKPATVLIAS</sequence>
<keyword evidence="4" id="KW-1185">Reference proteome</keyword>
<dbReference type="RefSeq" id="XP_056515691.1">
    <property type="nucleotide sequence ID" value="XM_056650841.1"/>
</dbReference>
<name>A0A9W9G9S6_9EURO</name>
<proteinExistence type="predicted"/>
<keyword evidence="2" id="KW-0732">Signal</keyword>
<dbReference type="EMBL" id="JAPMSZ010000001">
    <property type="protein sequence ID" value="KAJ5114498.1"/>
    <property type="molecule type" value="Genomic_DNA"/>
</dbReference>
<organism evidence="3 4">
    <name type="scientific">Penicillium alfredii</name>
    <dbReference type="NCBI Taxonomy" id="1506179"/>
    <lineage>
        <taxon>Eukaryota</taxon>
        <taxon>Fungi</taxon>
        <taxon>Dikarya</taxon>
        <taxon>Ascomycota</taxon>
        <taxon>Pezizomycotina</taxon>
        <taxon>Eurotiomycetes</taxon>
        <taxon>Eurotiomycetidae</taxon>
        <taxon>Eurotiales</taxon>
        <taxon>Aspergillaceae</taxon>
        <taxon>Penicillium</taxon>
    </lineage>
</organism>
<feature type="chain" id="PRO_5040956381" evidence="2">
    <location>
        <begin position="27"/>
        <end position="318"/>
    </location>
</feature>
<comment type="caution">
    <text evidence="3">The sequence shown here is derived from an EMBL/GenBank/DDBJ whole genome shotgun (WGS) entry which is preliminary data.</text>
</comment>
<dbReference type="Proteomes" id="UP001141434">
    <property type="component" value="Unassembled WGS sequence"/>
</dbReference>
<dbReference type="AlphaFoldDB" id="A0A9W9G9S6"/>
<evidence type="ECO:0000313" key="4">
    <source>
        <dbReference type="Proteomes" id="UP001141434"/>
    </source>
</evidence>
<dbReference type="OrthoDB" id="4365799at2759"/>